<feature type="domain" description="Fibronectin type-III" evidence="18">
    <location>
        <begin position="292"/>
        <end position="394"/>
    </location>
</feature>
<feature type="region of interest" description="Disordered" evidence="14">
    <location>
        <begin position="502"/>
        <end position="529"/>
    </location>
</feature>
<feature type="compositionally biased region" description="Polar residues" evidence="14">
    <location>
        <begin position="511"/>
        <end position="522"/>
    </location>
</feature>
<dbReference type="InterPro" id="IPR001148">
    <property type="entry name" value="CA_dom"/>
</dbReference>
<evidence type="ECO:0000256" key="10">
    <source>
        <dbReference type="ARBA" id="ARBA00023136"/>
    </source>
</evidence>
<keyword evidence="6" id="KW-0677">Repeat</keyword>
<dbReference type="InterPro" id="IPR036116">
    <property type="entry name" value="FN3_sf"/>
</dbReference>
<feature type="transmembrane region" description="Helical" evidence="15">
    <location>
        <begin position="798"/>
        <end position="823"/>
    </location>
</feature>
<dbReference type="FunFam" id="3.90.190.10:FF:000068">
    <property type="entry name" value="receptor-type tyrosine-protein phosphatase zeta"/>
    <property type="match status" value="1"/>
</dbReference>
<feature type="compositionally biased region" description="Polar residues" evidence="14">
    <location>
        <begin position="392"/>
        <end position="401"/>
    </location>
</feature>
<evidence type="ECO:0000256" key="8">
    <source>
        <dbReference type="ARBA" id="ARBA00022912"/>
    </source>
</evidence>
<dbReference type="PANTHER" id="PTHR19134">
    <property type="entry name" value="RECEPTOR-TYPE TYROSINE-PROTEIN PHOSPHATASE"/>
    <property type="match status" value="1"/>
</dbReference>
<dbReference type="Ensembl" id="ENSATET00000047182.2">
    <property type="protein sequence ID" value="ENSATEP00000063925.1"/>
    <property type="gene ID" value="ENSATEG00000009734.3"/>
</dbReference>
<dbReference type="SMART" id="SM00404">
    <property type="entry name" value="PTPc_motif"/>
    <property type="match status" value="2"/>
</dbReference>
<organism evidence="20 21">
    <name type="scientific">Anabas testudineus</name>
    <name type="common">Climbing perch</name>
    <name type="synonym">Anthias testudineus</name>
    <dbReference type="NCBI Taxonomy" id="64144"/>
    <lineage>
        <taxon>Eukaryota</taxon>
        <taxon>Metazoa</taxon>
        <taxon>Chordata</taxon>
        <taxon>Craniata</taxon>
        <taxon>Vertebrata</taxon>
        <taxon>Euteleostomi</taxon>
        <taxon>Actinopterygii</taxon>
        <taxon>Neopterygii</taxon>
        <taxon>Teleostei</taxon>
        <taxon>Neoteleostei</taxon>
        <taxon>Acanthomorphata</taxon>
        <taxon>Anabantaria</taxon>
        <taxon>Anabantiformes</taxon>
        <taxon>Anabantoidei</taxon>
        <taxon>Anabantidae</taxon>
        <taxon>Anabas</taxon>
    </lineage>
</organism>
<dbReference type="InterPro" id="IPR000242">
    <property type="entry name" value="PTP_cat"/>
</dbReference>
<keyword evidence="11" id="KW-1015">Disulfide bond</keyword>
<feature type="domain" description="Tyrosine specific protein phosphatases" evidence="17">
    <location>
        <begin position="1035"/>
        <end position="1109"/>
    </location>
</feature>
<dbReference type="SUPFAM" id="SSF49265">
    <property type="entry name" value="Fibronectin type III"/>
    <property type="match status" value="1"/>
</dbReference>
<comment type="subcellular location">
    <subcellularLocation>
        <location evidence="1">Membrane</location>
        <topology evidence="1">Single-pass type I membrane protein</topology>
    </subcellularLocation>
</comment>
<dbReference type="GO" id="GO:0016020">
    <property type="term" value="C:membrane"/>
    <property type="evidence" value="ECO:0007669"/>
    <property type="project" value="UniProtKB-SubCell"/>
</dbReference>
<dbReference type="PRINTS" id="PR00700">
    <property type="entry name" value="PRTYPHPHTASE"/>
</dbReference>
<feature type="compositionally biased region" description="Polar residues" evidence="14">
    <location>
        <begin position="656"/>
        <end position="680"/>
    </location>
</feature>
<feature type="domain" description="Tyrosine-protein phosphatase" evidence="16">
    <location>
        <begin position="850"/>
        <end position="1118"/>
    </location>
</feature>
<evidence type="ECO:0000256" key="13">
    <source>
        <dbReference type="ARBA" id="ARBA00051722"/>
    </source>
</evidence>
<dbReference type="CDD" id="cd00063">
    <property type="entry name" value="FN3"/>
    <property type="match status" value="1"/>
</dbReference>
<evidence type="ECO:0000256" key="15">
    <source>
        <dbReference type="SAM" id="Phobius"/>
    </source>
</evidence>
<evidence type="ECO:0000256" key="9">
    <source>
        <dbReference type="ARBA" id="ARBA00022989"/>
    </source>
</evidence>
<reference evidence="20" key="1">
    <citation type="submission" date="2021-04" db="EMBL/GenBank/DDBJ databases">
        <authorList>
            <consortium name="Wellcome Sanger Institute Data Sharing"/>
        </authorList>
    </citation>
    <scope>NUCLEOTIDE SEQUENCE [LARGE SCALE GENOMIC DNA]</scope>
</reference>
<keyword evidence="9 15" id="KW-1133">Transmembrane helix</keyword>
<evidence type="ECO:0000256" key="14">
    <source>
        <dbReference type="SAM" id="MobiDB-lite"/>
    </source>
</evidence>
<dbReference type="CDD" id="cd03122">
    <property type="entry name" value="alpha_CARP_receptor_like"/>
    <property type="match status" value="1"/>
</dbReference>
<evidence type="ECO:0000259" key="16">
    <source>
        <dbReference type="PROSITE" id="PS50055"/>
    </source>
</evidence>
<dbReference type="SMART" id="SM00060">
    <property type="entry name" value="FN3"/>
    <property type="match status" value="1"/>
</dbReference>
<evidence type="ECO:0000256" key="2">
    <source>
        <dbReference type="ARBA" id="ARBA00006246"/>
    </source>
</evidence>
<dbReference type="Pfam" id="PF00194">
    <property type="entry name" value="Carb_anhydrase"/>
    <property type="match status" value="1"/>
</dbReference>
<feature type="region of interest" description="Disordered" evidence="14">
    <location>
        <begin position="625"/>
        <end position="714"/>
    </location>
</feature>
<keyword evidence="21" id="KW-1185">Reference proteome</keyword>
<accession>A0A7N6FIJ3</accession>
<dbReference type="Pfam" id="PF00041">
    <property type="entry name" value="fn3"/>
    <property type="match status" value="1"/>
</dbReference>
<feature type="compositionally biased region" description="Low complexity" evidence="14">
    <location>
        <begin position="695"/>
        <end position="710"/>
    </location>
</feature>
<feature type="compositionally biased region" description="Polar residues" evidence="14">
    <location>
        <begin position="582"/>
        <end position="613"/>
    </location>
</feature>
<dbReference type="InterPro" id="IPR050348">
    <property type="entry name" value="Protein-Tyr_Phosphatase"/>
</dbReference>
<reference evidence="20" key="3">
    <citation type="submission" date="2025-09" db="UniProtKB">
        <authorList>
            <consortium name="Ensembl"/>
        </authorList>
    </citation>
    <scope>IDENTIFICATION</scope>
</reference>
<dbReference type="InterPro" id="IPR016130">
    <property type="entry name" value="Tyr_Pase_AS"/>
</dbReference>
<dbReference type="SUPFAM" id="SSF52799">
    <property type="entry name" value="(Phosphotyrosine protein) phosphatases II"/>
    <property type="match status" value="2"/>
</dbReference>
<dbReference type="PANTHER" id="PTHR19134:SF461">
    <property type="entry name" value="RECEPTOR-TYPE TYROSINE-PROTEIN PHOSPHATASE ZETA"/>
    <property type="match status" value="1"/>
</dbReference>
<evidence type="ECO:0000313" key="21">
    <source>
        <dbReference type="Proteomes" id="UP000265040"/>
    </source>
</evidence>
<dbReference type="Gene3D" id="2.60.40.10">
    <property type="entry name" value="Immunoglobulins"/>
    <property type="match status" value="1"/>
</dbReference>
<feature type="compositionally biased region" description="Low complexity" evidence="14">
    <location>
        <begin position="634"/>
        <end position="649"/>
    </location>
</feature>
<keyword evidence="4 15" id="KW-0812">Transmembrane</keyword>
<evidence type="ECO:0000256" key="1">
    <source>
        <dbReference type="ARBA" id="ARBA00004479"/>
    </source>
</evidence>
<dbReference type="PROSITE" id="PS50055">
    <property type="entry name" value="TYR_PHOSPHATASE_PTP"/>
    <property type="match status" value="2"/>
</dbReference>
<feature type="domain" description="Tyrosine specific protein phosphatases" evidence="17">
    <location>
        <begin position="1320"/>
        <end position="1394"/>
    </location>
</feature>
<feature type="compositionally biased region" description="Polar residues" evidence="14">
    <location>
        <begin position="410"/>
        <end position="439"/>
    </location>
</feature>
<dbReference type="InterPro" id="IPR041887">
    <property type="entry name" value="Alpha_CARP_receptor-type"/>
</dbReference>
<feature type="domain" description="Alpha-carbonic anhydrase" evidence="19">
    <location>
        <begin position="4"/>
        <end position="278"/>
    </location>
</feature>
<dbReference type="SUPFAM" id="SSF51069">
    <property type="entry name" value="Carbonic anhydrase"/>
    <property type="match status" value="1"/>
</dbReference>
<evidence type="ECO:0000259" key="18">
    <source>
        <dbReference type="PROSITE" id="PS50853"/>
    </source>
</evidence>
<feature type="domain" description="Tyrosine-protein phosphatase" evidence="16">
    <location>
        <begin position="1149"/>
        <end position="1403"/>
    </location>
</feature>
<dbReference type="InterPro" id="IPR036398">
    <property type="entry name" value="CA_dom_sf"/>
</dbReference>
<dbReference type="InterPro" id="IPR003595">
    <property type="entry name" value="Tyr_Pase_cat"/>
</dbReference>
<dbReference type="InterPro" id="IPR013783">
    <property type="entry name" value="Ig-like_fold"/>
</dbReference>
<comment type="catalytic activity">
    <reaction evidence="13">
        <text>O-phospho-L-tyrosyl-[protein] + H2O = L-tyrosyl-[protein] + phosphate</text>
        <dbReference type="Rhea" id="RHEA:10684"/>
        <dbReference type="Rhea" id="RHEA-COMP:10136"/>
        <dbReference type="Rhea" id="RHEA-COMP:20101"/>
        <dbReference type="ChEBI" id="CHEBI:15377"/>
        <dbReference type="ChEBI" id="CHEBI:43474"/>
        <dbReference type="ChEBI" id="CHEBI:46858"/>
        <dbReference type="ChEBI" id="CHEBI:61978"/>
        <dbReference type="EC" id="3.1.3.48"/>
    </reaction>
</comment>
<dbReference type="Proteomes" id="UP000265040">
    <property type="component" value="Chromosome 6"/>
</dbReference>
<dbReference type="Gene3D" id="3.10.200.10">
    <property type="entry name" value="Alpha carbonic anhydrase"/>
    <property type="match status" value="1"/>
</dbReference>
<keyword evidence="7" id="KW-0378">Hydrolase</keyword>
<keyword evidence="12" id="KW-0325">Glycoprotein</keyword>
<dbReference type="FunFam" id="3.90.190.10:FF:000271">
    <property type="entry name" value="Protein tyrosine phosphatase, receptor-type, Z polypeptide 1a"/>
    <property type="match status" value="1"/>
</dbReference>
<evidence type="ECO:0000256" key="6">
    <source>
        <dbReference type="ARBA" id="ARBA00022737"/>
    </source>
</evidence>
<feature type="region of interest" description="Disordered" evidence="14">
    <location>
        <begin position="570"/>
        <end position="613"/>
    </location>
</feature>
<evidence type="ECO:0000256" key="3">
    <source>
        <dbReference type="ARBA" id="ARBA00013064"/>
    </source>
</evidence>
<dbReference type="PROSITE" id="PS50853">
    <property type="entry name" value="FN3"/>
    <property type="match status" value="1"/>
</dbReference>
<name>A0A7N6FIJ3_ANATE</name>
<evidence type="ECO:0000256" key="12">
    <source>
        <dbReference type="ARBA" id="ARBA00023180"/>
    </source>
</evidence>
<dbReference type="SMART" id="SM00194">
    <property type="entry name" value="PTPc"/>
    <property type="match status" value="2"/>
</dbReference>
<evidence type="ECO:0000313" key="20">
    <source>
        <dbReference type="Ensembl" id="ENSATEP00000063925.1"/>
    </source>
</evidence>
<evidence type="ECO:0000259" key="19">
    <source>
        <dbReference type="PROSITE" id="PS51144"/>
    </source>
</evidence>
<dbReference type="PROSITE" id="PS00383">
    <property type="entry name" value="TYR_PHOSPHATASE_1"/>
    <property type="match status" value="1"/>
</dbReference>
<dbReference type="PROSITE" id="PS50056">
    <property type="entry name" value="TYR_PHOSPHATASE_2"/>
    <property type="match status" value="2"/>
</dbReference>
<dbReference type="InterPro" id="IPR029021">
    <property type="entry name" value="Prot-tyrosine_phosphatase-like"/>
</dbReference>
<evidence type="ECO:0000256" key="5">
    <source>
        <dbReference type="ARBA" id="ARBA00022729"/>
    </source>
</evidence>
<dbReference type="Pfam" id="PF00102">
    <property type="entry name" value="Y_phosphatase"/>
    <property type="match status" value="2"/>
</dbReference>
<dbReference type="Gene3D" id="3.90.190.10">
    <property type="entry name" value="Protein tyrosine phosphatase superfamily"/>
    <property type="match status" value="2"/>
</dbReference>
<proteinExistence type="inferred from homology"/>
<evidence type="ECO:0000256" key="11">
    <source>
        <dbReference type="ARBA" id="ARBA00023157"/>
    </source>
</evidence>
<dbReference type="PROSITE" id="PS51144">
    <property type="entry name" value="ALPHA_CA_2"/>
    <property type="match status" value="1"/>
</dbReference>
<keyword evidence="10 15" id="KW-0472">Membrane</keyword>
<evidence type="ECO:0000259" key="17">
    <source>
        <dbReference type="PROSITE" id="PS50056"/>
    </source>
</evidence>
<comment type="similarity">
    <text evidence="2">Belongs to the protein-tyrosine phosphatase family. Receptor class 5 subfamily.</text>
</comment>
<protein>
    <recommendedName>
        <fullName evidence="3">protein-tyrosine-phosphatase</fullName>
        <ecNumber evidence="3">3.1.3.48</ecNumber>
    </recommendedName>
</protein>
<reference evidence="20" key="2">
    <citation type="submission" date="2025-08" db="UniProtKB">
        <authorList>
            <consortium name="Ensembl"/>
        </authorList>
    </citation>
    <scope>IDENTIFICATION</scope>
</reference>
<dbReference type="SMART" id="SM01057">
    <property type="entry name" value="Carb_anhydrase"/>
    <property type="match status" value="1"/>
</dbReference>
<feature type="transmembrane region" description="Helical" evidence="15">
    <location>
        <begin position="756"/>
        <end position="777"/>
    </location>
</feature>
<dbReference type="EC" id="3.1.3.48" evidence="3"/>
<evidence type="ECO:0000256" key="7">
    <source>
        <dbReference type="ARBA" id="ARBA00022801"/>
    </source>
</evidence>
<feature type="region of interest" description="Disordered" evidence="14">
    <location>
        <begin position="392"/>
        <end position="465"/>
    </location>
</feature>
<dbReference type="GO" id="GO:0004725">
    <property type="term" value="F:protein tyrosine phosphatase activity"/>
    <property type="evidence" value="ECO:0007669"/>
    <property type="project" value="UniProtKB-EC"/>
</dbReference>
<dbReference type="InterPro" id="IPR000387">
    <property type="entry name" value="Tyr_Pase_dom"/>
</dbReference>
<evidence type="ECO:0000256" key="4">
    <source>
        <dbReference type="ARBA" id="ARBA00022692"/>
    </source>
</evidence>
<dbReference type="InterPro" id="IPR003961">
    <property type="entry name" value="FN3_dom"/>
</dbReference>
<sequence length="1436" mass="158878">MNLSTTAYGTLTVLFPPSRLPGTLNQENWAKKFPSCTNAKQSPINIEENLAQVKLRYQKLRFDGWDSLTTDRTTIKNDGKTVAVNVDGEFYVSGGGLWSKFKVGRITFHWGRCNASSDGSEHSLDGVKYPLEMQIYCYEAHHFDSLDESIRAGGRITALAVLFEVTEENENYAAIVDGITSVSRYGTAEVLPFALRGLLPNSTDKYFIYNGSLTTPPCSETVEWIVFKNTVAISDEQLEMFCEVMTMQQAGYVMLMDYLQNNYREQQDQFMGQVFSSYTGVEEVLTPVCSSEPENIQALPYNLSSLLVTWERPRAVYDANIERYSVTYRLADAENVAPSEYLTDGDQDVGAILDDLLANNSYVVQVVALCTNGLYGRSVQTEDYDLAWIPTNSPKTTTSASPHLPLPGIRTTTAESVQRRTSTVSVPPIRSTHSGQVLSHSEETAHRSTSTEPPEVTLSPETRGSADFSGNAPFYYTTTTKEVFISTSTPPLFSSSETDDVLGGIGPDDGVSTTTPSYTSAESKGGKSILSYSTSTTTLRSHSTEITSTTTSSSFIQAETNQVLAHPMNEDTTPELRGLPEIQTSTTQPSFTSEADSRRPTSSSMPQVSSTTASVRLSGVLFQTTQPLSNGERPSVLPSSSSSSFTSSPLCDTADPSASPSTCLHDPPSSSWPVLSTSASDSKHAATALLSSKDPASPSTPTLPSSTLPHLPQPSLPLSVATGSKLEFCFSGQSLHTDLINEISAASVTVEINLQFSFLSLYSAASLTSILSYSFSPDASNSSHESRVGSIRERERKAVVPLAVISTLTVIGMMVLISILIYWRSRCFCWFNLPDESFPVKDFVKHVAELHSTLVQLNSDALDMGVTTDSSNHPDNKTKNRYSNILAYDHSRVRLSPQADKDGKPRDYINANYVDGFKKTRSYIAAQGPLRSSTDDFWRMIWEQNVSVIVMITNLMEKGRRKCDQYWPTEVQEEYGSFLVTVKSSRVLAYYTQRTFTVRNTHAKKGSQKGQSNERTVMHYHYTQWPDMGVPEFALPLLSFVRKSSRARTEEIGPVVVHCSAGVGRTGTYIVLDSMLKQMSSEGTINITGFLKHIRTQRNYLVQTEEQYVFIHDALVEAILSGETEVLAAHLHRYVDELLTPGPGGRTRLDKQFKVSSSPHQCDYSAALQDCNRSKNRNSSVIPVERSRVRLSVLAGETSDYINASYITGYRQRNEFIITQNPLPDTVKDFWRMIWDHNSQVIVSLPGEEQEQCVFWPRKGQPISYEMFTVTQRSEDHVCLANEDMLVVQEYVLEATQDDYVLEVKHYRAPHWPNPDSPISNIFELLNLVKEESAAKDGPIVAHDDVGGVTAGTFCALLSLTRQLEAEGSVDVFQVAKLTNLMRPGVFSDTEQYQFLYKAMLSLIGTQEDEKTLESYNNGTIVVGTASTAESLESLV</sequence>
<keyword evidence="5" id="KW-0732">Signal</keyword>
<dbReference type="GeneTree" id="ENSGT00940000155529"/>
<keyword evidence="8" id="KW-0904">Protein phosphatase</keyword>